<dbReference type="EMBL" id="CM000881">
    <property type="protein sequence ID" value="KQK11784.1"/>
    <property type="molecule type" value="Genomic_DNA"/>
</dbReference>
<dbReference type="AlphaFoldDB" id="A0A0Q3GKW9"/>
<feature type="non-terminal residue" evidence="2">
    <location>
        <position position="1"/>
    </location>
</feature>
<protein>
    <submittedName>
        <fullName evidence="2 3">Uncharacterized protein</fullName>
    </submittedName>
</protein>
<sequence>AEAFLGRYITERTDSFSLCPGSSSRSQADCFEELAGRPAGRRPEAQDRRRSSPVLSASSWIRAGEGGQAIPSDRREHRLRFVESSPLKSYTTTEDLVMMPKRRVGRDNGIMSHIEWLNTVQAESDGISGSFIPITSLLNGVPGSGSLSD</sequence>
<dbReference type="InParanoid" id="A0A0Q3GKW9"/>
<reference evidence="2" key="2">
    <citation type="submission" date="2017-06" db="EMBL/GenBank/DDBJ databases">
        <title>WGS assembly of Brachypodium distachyon.</title>
        <authorList>
            <consortium name="The International Brachypodium Initiative"/>
            <person name="Lucas S."/>
            <person name="Harmon-Smith M."/>
            <person name="Lail K."/>
            <person name="Tice H."/>
            <person name="Grimwood J."/>
            <person name="Bruce D."/>
            <person name="Barry K."/>
            <person name="Shu S."/>
            <person name="Lindquist E."/>
            <person name="Wang M."/>
            <person name="Pitluck S."/>
            <person name="Vogel J.P."/>
            <person name="Garvin D.F."/>
            <person name="Mockler T.C."/>
            <person name="Schmutz J."/>
            <person name="Rokhsar D."/>
            <person name="Bevan M.W."/>
        </authorList>
    </citation>
    <scope>NUCLEOTIDE SEQUENCE</scope>
    <source>
        <strain evidence="2">Bd21</strain>
    </source>
</reference>
<dbReference type="Gramene" id="KQK11784">
    <property type="protein sequence ID" value="KQK11784"/>
    <property type="gene ID" value="BRADI_2g62350v3"/>
</dbReference>
<gene>
    <name evidence="2" type="ORF">BRADI_2g62350v3</name>
</gene>
<dbReference type="PANTHER" id="PTHR33199:SF1">
    <property type="entry name" value="OS01G0958700 PROTEIN"/>
    <property type="match status" value="1"/>
</dbReference>
<name>A0A0Q3GKW9_BRADI</name>
<feature type="compositionally biased region" description="Basic and acidic residues" evidence="1">
    <location>
        <begin position="41"/>
        <end position="50"/>
    </location>
</feature>
<dbReference type="STRING" id="15368.A0A0Q3GKW9"/>
<feature type="region of interest" description="Disordered" evidence="1">
    <location>
        <begin position="35"/>
        <end position="77"/>
    </location>
</feature>
<dbReference type="InterPro" id="IPR044663">
    <property type="entry name" value="CAD1/NSL1-like"/>
</dbReference>
<proteinExistence type="predicted"/>
<dbReference type="Proteomes" id="UP000008810">
    <property type="component" value="Chromosome 2"/>
</dbReference>
<evidence type="ECO:0000313" key="2">
    <source>
        <dbReference type="EMBL" id="KQK11784.1"/>
    </source>
</evidence>
<evidence type="ECO:0000313" key="3">
    <source>
        <dbReference type="EnsemblPlants" id="KQK11784"/>
    </source>
</evidence>
<evidence type="ECO:0000256" key="1">
    <source>
        <dbReference type="SAM" id="MobiDB-lite"/>
    </source>
</evidence>
<organism evidence="2">
    <name type="scientific">Brachypodium distachyon</name>
    <name type="common">Purple false brome</name>
    <name type="synonym">Trachynia distachya</name>
    <dbReference type="NCBI Taxonomy" id="15368"/>
    <lineage>
        <taxon>Eukaryota</taxon>
        <taxon>Viridiplantae</taxon>
        <taxon>Streptophyta</taxon>
        <taxon>Embryophyta</taxon>
        <taxon>Tracheophyta</taxon>
        <taxon>Spermatophyta</taxon>
        <taxon>Magnoliopsida</taxon>
        <taxon>Liliopsida</taxon>
        <taxon>Poales</taxon>
        <taxon>Poaceae</taxon>
        <taxon>BOP clade</taxon>
        <taxon>Pooideae</taxon>
        <taxon>Stipodae</taxon>
        <taxon>Brachypodieae</taxon>
        <taxon>Brachypodium</taxon>
    </lineage>
</organism>
<dbReference type="GO" id="GO:0012501">
    <property type="term" value="P:programmed cell death"/>
    <property type="evidence" value="ECO:0007669"/>
    <property type="project" value="InterPro"/>
</dbReference>
<reference evidence="2 3" key="1">
    <citation type="journal article" date="2010" name="Nature">
        <title>Genome sequencing and analysis of the model grass Brachypodium distachyon.</title>
        <authorList>
            <consortium name="International Brachypodium Initiative"/>
        </authorList>
    </citation>
    <scope>NUCLEOTIDE SEQUENCE [LARGE SCALE GENOMIC DNA]</scope>
    <source>
        <strain evidence="2 3">Bd21</strain>
    </source>
</reference>
<dbReference type="EnsemblPlants" id="KQK11784">
    <property type="protein sequence ID" value="KQK11784"/>
    <property type="gene ID" value="BRADI_2g62350v3"/>
</dbReference>
<dbReference type="GO" id="GO:2000031">
    <property type="term" value="P:regulation of salicylic acid mediated signaling pathway"/>
    <property type="evidence" value="ECO:0007669"/>
    <property type="project" value="InterPro"/>
</dbReference>
<dbReference type="PANTHER" id="PTHR33199">
    <property type="entry name" value="MACPF DOMAIN-CONTAINING PROTEIN CAD1"/>
    <property type="match status" value="1"/>
</dbReference>
<dbReference type="ExpressionAtlas" id="A0A0Q3GKW9">
    <property type="expression patterns" value="baseline"/>
</dbReference>
<dbReference type="GO" id="GO:0006952">
    <property type="term" value="P:defense response"/>
    <property type="evidence" value="ECO:0007669"/>
    <property type="project" value="InterPro"/>
</dbReference>
<accession>A0A0Q3GKW9</accession>
<keyword evidence="4" id="KW-1185">Reference proteome</keyword>
<evidence type="ECO:0000313" key="4">
    <source>
        <dbReference type="Proteomes" id="UP000008810"/>
    </source>
</evidence>
<reference evidence="3" key="3">
    <citation type="submission" date="2018-08" db="UniProtKB">
        <authorList>
            <consortium name="EnsemblPlants"/>
        </authorList>
    </citation>
    <scope>IDENTIFICATION</scope>
    <source>
        <strain evidence="3">cv. Bd21</strain>
    </source>
</reference>